<protein>
    <recommendedName>
        <fullName evidence="10">Protein kinase domain-containing protein</fullName>
    </recommendedName>
</protein>
<keyword evidence="8 9" id="KW-0472">Membrane</keyword>
<dbReference type="EMBL" id="VEPZ02001462">
    <property type="protein sequence ID" value="KAE8671811.1"/>
    <property type="molecule type" value="Genomic_DNA"/>
</dbReference>
<evidence type="ECO:0000256" key="9">
    <source>
        <dbReference type="SAM" id="Phobius"/>
    </source>
</evidence>
<dbReference type="PRINTS" id="PR00019">
    <property type="entry name" value="LEURICHRPT"/>
</dbReference>
<dbReference type="InterPro" id="IPR011009">
    <property type="entry name" value="Kinase-like_dom_sf"/>
</dbReference>
<evidence type="ECO:0000259" key="10">
    <source>
        <dbReference type="PROSITE" id="PS50011"/>
    </source>
</evidence>
<dbReference type="FunFam" id="3.80.10.10:FF:000722">
    <property type="entry name" value="Leucine-rich repeat receptor-like protein kinase"/>
    <property type="match status" value="1"/>
</dbReference>
<dbReference type="GO" id="GO:0016020">
    <property type="term" value="C:membrane"/>
    <property type="evidence" value="ECO:0007669"/>
    <property type="project" value="UniProtKB-SubCell"/>
</dbReference>
<keyword evidence="2" id="KW-0597">Phosphoprotein</keyword>
<organism evidence="11 12">
    <name type="scientific">Hibiscus syriacus</name>
    <name type="common">Rose of Sharon</name>
    <dbReference type="NCBI Taxonomy" id="106335"/>
    <lineage>
        <taxon>Eukaryota</taxon>
        <taxon>Viridiplantae</taxon>
        <taxon>Streptophyta</taxon>
        <taxon>Embryophyta</taxon>
        <taxon>Tracheophyta</taxon>
        <taxon>Spermatophyta</taxon>
        <taxon>Magnoliopsida</taxon>
        <taxon>eudicotyledons</taxon>
        <taxon>Gunneridae</taxon>
        <taxon>Pentapetalae</taxon>
        <taxon>rosids</taxon>
        <taxon>malvids</taxon>
        <taxon>Malvales</taxon>
        <taxon>Malvaceae</taxon>
        <taxon>Malvoideae</taxon>
        <taxon>Hibiscus</taxon>
    </lineage>
</organism>
<comment type="subcellular location">
    <subcellularLocation>
        <location evidence="1">Membrane</location>
        <topology evidence="1">Single-pass membrane protein</topology>
    </subcellularLocation>
</comment>
<accession>A0A6A2X8T3</accession>
<dbReference type="Gene3D" id="3.80.10.10">
    <property type="entry name" value="Ribonuclease Inhibitor"/>
    <property type="match status" value="1"/>
</dbReference>
<dbReference type="PANTHER" id="PTHR27008:SF585">
    <property type="entry name" value="PROTEIN KINASE DOMAIN-CONTAINING PROTEIN"/>
    <property type="match status" value="1"/>
</dbReference>
<dbReference type="AlphaFoldDB" id="A0A6A2X8T3"/>
<reference evidence="11" key="1">
    <citation type="submission" date="2019-09" db="EMBL/GenBank/DDBJ databases">
        <title>Draft genome information of white flower Hibiscus syriacus.</title>
        <authorList>
            <person name="Kim Y.-M."/>
        </authorList>
    </citation>
    <scope>NUCLEOTIDE SEQUENCE [LARGE SCALE GENOMIC DNA]</scope>
    <source>
        <strain evidence="11">YM2019G1</strain>
    </source>
</reference>
<dbReference type="OrthoDB" id="950288at2759"/>
<dbReference type="PROSITE" id="PS50011">
    <property type="entry name" value="PROTEIN_KINASE_DOM"/>
    <property type="match status" value="1"/>
</dbReference>
<keyword evidence="4 9" id="KW-0812">Transmembrane</keyword>
<dbReference type="InterPro" id="IPR001611">
    <property type="entry name" value="Leu-rich_rpt"/>
</dbReference>
<keyword evidence="6" id="KW-0677">Repeat</keyword>
<dbReference type="InterPro" id="IPR000719">
    <property type="entry name" value="Prot_kinase_dom"/>
</dbReference>
<dbReference type="InterPro" id="IPR051809">
    <property type="entry name" value="Plant_receptor-like_S/T_kinase"/>
</dbReference>
<dbReference type="Pfam" id="PF07714">
    <property type="entry name" value="PK_Tyr_Ser-Thr"/>
    <property type="match status" value="1"/>
</dbReference>
<evidence type="ECO:0000256" key="1">
    <source>
        <dbReference type="ARBA" id="ARBA00004167"/>
    </source>
</evidence>
<name>A0A6A2X8T3_HIBSY</name>
<dbReference type="Pfam" id="PF00560">
    <property type="entry name" value="LRR_1"/>
    <property type="match status" value="2"/>
</dbReference>
<dbReference type="Pfam" id="PF13855">
    <property type="entry name" value="LRR_8"/>
    <property type="match status" value="1"/>
</dbReference>
<dbReference type="FunFam" id="3.30.200.20:FF:000661">
    <property type="entry name" value="Serine-threonine protein kinase plant-type"/>
    <property type="match status" value="1"/>
</dbReference>
<dbReference type="InterPro" id="IPR001245">
    <property type="entry name" value="Ser-Thr/Tyr_kinase_cat_dom"/>
</dbReference>
<keyword evidence="12" id="KW-1185">Reference proteome</keyword>
<evidence type="ECO:0000256" key="3">
    <source>
        <dbReference type="ARBA" id="ARBA00022614"/>
    </source>
</evidence>
<dbReference type="Gene3D" id="3.30.200.20">
    <property type="entry name" value="Phosphorylase Kinase, domain 1"/>
    <property type="match status" value="1"/>
</dbReference>
<sequence length="304" mass="34013">MTLWRLSNLLELDLSSNFLRGSVPLDVGNLKVLISMDLSNNRNLPSTINGDLNSLIYLSFAENSLQGQIPDSFGHLTSLEFLDLSRNRLSGVIPKSMEALSHLKYLNFSFNRLECEIPTEGPFQNLSAESFGSNEALCGSPRLQVTPCKAGSDHRLNRAWVLMLKCILPAIISAMLLVTLIIILVRYRNSKRKVPIRETSLPLATWRRISYYELRVATDGFNESCLTGTGTFGSVYKGTLSDSATVAVKVFDLRINRAFRSLDSECEVMRSVRHRNLVKVISTCSKEIFKALVLEFMPNGSLEK</sequence>
<evidence type="ECO:0000256" key="2">
    <source>
        <dbReference type="ARBA" id="ARBA00022553"/>
    </source>
</evidence>
<dbReference type="PANTHER" id="PTHR27008">
    <property type="entry name" value="OS04G0122200 PROTEIN"/>
    <property type="match status" value="1"/>
</dbReference>
<evidence type="ECO:0000256" key="8">
    <source>
        <dbReference type="ARBA" id="ARBA00023136"/>
    </source>
</evidence>
<evidence type="ECO:0000256" key="4">
    <source>
        <dbReference type="ARBA" id="ARBA00022692"/>
    </source>
</evidence>
<evidence type="ECO:0000256" key="6">
    <source>
        <dbReference type="ARBA" id="ARBA00022737"/>
    </source>
</evidence>
<dbReference type="GO" id="GO:0004672">
    <property type="term" value="F:protein kinase activity"/>
    <property type="evidence" value="ECO:0007669"/>
    <property type="project" value="InterPro"/>
</dbReference>
<dbReference type="InterPro" id="IPR032675">
    <property type="entry name" value="LRR_dom_sf"/>
</dbReference>
<feature type="domain" description="Protein kinase" evidence="10">
    <location>
        <begin position="221"/>
        <end position="304"/>
    </location>
</feature>
<evidence type="ECO:0000256" key="5">
    <source>
        <dbReference type="ARBA" id="ARBA00022729"/>
    </source>
</evidence>
<comment type="caution">
    <text evidence="11">The sequence shown here is derived from an EMBL/GenBank/DDBJ whole genome shotgun (WGS) entry which is preliminary data.</text>
</comment>
<keyword evidence="7 9" id="KW-1133">Transmembrane helix</keyword>
<keyword evidence="5" id="KW-0732">Signal</keyword>
<dbReference type="GO" id="GO:0005524">
    <property type="term" value="F:ATP binding"/>
    <property type="evidence" value="ECO:0007669"/>
    <property type="project" value="InterPro"/>
</dbReference>
<keyword evidence="3" id="KW-0433">Leucine-rich repeat</keyword>
<dbReference type="SUPFAM" id="SSF52058">
    <property type="entry name" value="L domain-like"/>
    <property type="match status" value="1"/>
</dbReference>
<evidence type="ECO:0000313" key="12">
    <source>
        <dbReference type="Proteomes" id="UP000436088"/>
    </source>
</evidence>
<feature type="transmembrane region" description="Helical" evidence="9">
    <location>
        <begin position="159"/>
        <end position="185"/>
    </location>
</feature>
<dbReference type="Proteomes" id="UP000436088">
    <property type="component" value="Unassembled WGS sequence"/>
</dbReference>
<evidence type="ECO:0000313" key="11">
    <source>
        <dbReference type="EMBL" id="KAE8671811.1"/>
    </source>
</evidence>
<proteinExistence type="predicted"/>
<dbReference type="SUPFAM" id="SSF56112">
    <property type="entry name" value="Protein kinase-like (PK-like)"/>
    <property type="match status" value="1"/>
</dbReference>
<evidence type="ECO:0000256" key="7">
    <source>
        <dbReference type="ARBA" id="ARBA00022989"/>
    </source>
</evidence>
<gene>
    <name evidence="11" type="ORF">F3Y22_tig00111917pilonHSYRG00095</name>
</gene>